<feature type="region of interest" description="Disordered" evidence="1">
    <location>
        <begin position="265"/>
        <end position="287"/>
    </location>
</feature>
<dbReference type="RefSeq" id="XP_046075857.1">
    <property type="nucleotide sequence ID" value="XM_046218961.1"/>
</dbReference>
<feature type="compositionally biased region" description="Polar residues" evidence="1">
    <location>
        <begin position="126"/>
        <end position="145"/>
    </location>
</feature>
<proteinExistence type="predicted"/>
<name>A0AAD4KY89_9EURO</name>
<reference evidence="2" key="1">
    <citation type="submission" date="2021-12" db="EMBL/GenBank/DDBJ databases">
        <title>Convergent genome expansion in fungi linked to evolution of root-endophyte symbiosis.</title>
        <authorList>
            <consortium name="DOE Joint Genome Institute"/>
            <person name="Ke Y.-H."/>
            <person name="Bonito G."/>
            <person name="Liao H.-L."/>
            <person name="Looney B."/>
            <person name="Rojas-Flechas A."/>
            <person name="Nash J."/>
            <person name="Hameed K."/>
            <person name="Schadt C."/>
            <person name="Martin F."/>
            <person name="Crous P.W."/>
            <person name="Miettinen O."/>
            <person name="Magnuson J.K."/>
            <person name="Labbe J."/>
            <person name="Jacobson D."/>
            <person name="Doktycz M.J."/>
            <person name="Veneault-Fourrey C."/>
            <person name="Kuo A."/>
            <person name="Mondo S."/>
            <person name="Calhoun S."/>
            <person name="Riley R."/>
            <person name="Ohm R."/>
            <person name="LaButti K."/>
            <person name="Andreopoulos B."/>
            <person name="Pangilinan J."/>
            <person name="Nolan M."/>
            <person name="Tritt A."/>
            <person name="Clum A."/>
            <person name="Lipzen A."/>
            <person name="Daum C."/>
            <person name="Barry K."/>
            <person name="Grigoriev I.V."/>
            <person name="Vilgalys R."/>
        </authorList>
    </citation>
    <scope>NUCLEOTIDE SEQUENCE</scope>
    <source>
        <strain evidence="2">PMI_201</strain>
    </source>
</reference>
<dbReference type="GeneID" id="70249248"/>
<accession>A0AAD4KY89</accession>
<evidence type="ECO:0000313" key="2">
    <source>
        <dbReference type="EMBL" id="KAH8702481.1"/>
    </source>
</evidence>
<sequence>MGTFQVKPTTGFSSRMREKFQRQVHLHKSVVFVEDKSRKYEFVDNNLCWVPESPLIERRQLLHTDERQLRQACRLLCQRIEKGELAPEPMPQFKQRSQSQSQPTAKTQTSSDPPRTKKNNPDIDNINRSASNRPTITNEETQPTLKRSDTTTATNHGSNTTSLPVINEMLRGLESDLEARHNENNAEKKNHSDLHSTSTIIENNLLTSNNPTCRKCSAFEDDASPQHIEKLNHLTSTPTVSDTCTSFEKKSGLMRRLSLLSFGKRKSGNTEKNTNTIPPKNTVVEVK</sequence>
<dbReference type="Proteomes" id="UP001201262">
    <property type="component" value="Unassembled WGS sequence"/>
</dbReference>
<dbReference type="EMBL" id="JAJTJA010000003">
    <property type="protein sequence ID" value="KAH8702481.1"/>
    <property type="molecule type" value="Genomic_DNA"/>
</dbReference>
<feature type="compositionally biased region" description="Polar residues" evidence="1">
    <location>
        <begin position="94"/>
        <end position="113"/>
    </location>
</feature>
<comment type="caution">
    <text evidence="2">The sequence shown here is derived from an EMBL/GenBank/DDBJ whole genome shotgun (WGS) entry which is preliminary data.</text>
</comment>
<keyword evidence="3" id="KW-1185">Reference proteome</keyword>
<feature type="region of interest" description="Disordered" evidence="1">
    <location>
        <begin position="85"/>
        <end position="165"/>
    </location>
</feature>
<evidence type="ECO:0000313" key="3">
    <source>
        <dbReference type="Proteomes" id="UP001201262"/>
    </source>
</evidence>
<protein>
    <submittedName>
        <fullName evidence="2">Uncharacterized protein</fullName>
    </submittedName>
</protein>
<gene>
    <name evidence="2" type="ORF">BGW36DRAFT_405257</name>
</gene>
<feature type="compositionally biased region" description="Low complexity" evidence="1">
    <location>
        <begin position="150"/>
        <end position="162"/>
    </location>
</feature>
<feature type="compositionally biased region" description="Polar residues" evidence="1">
    <location>
        <begin position="270"/>
        <end position="279"/>
    </location>
</feature>
<dbReference type="AlphaFoldDB" id="A0AAD4KY89"/>
<organism evidence="2 3">
    <name type="scientific">Talaromyces proteolyticus</name>
    <dbReference type="NCBI Taxonomy" id="1131652"/>
    <lineage>
        <taxon>Eukaryota</taxon>
        <taxon>Fungi</taxon>
        <taxon>Dikarya</taxon>
        <taxon>Ascomycota</taxon>
        <taxon>Pezizomycotina</taxon>
        <taxon>Eurotiomycetes</taxon>
        <taxon>Eurotiomycetidae</taxon>
        <taxon>Eurotiales</taxon>
        <taxon>Trichocomaceae</taxon>
        <taxon>Talaromyces</taxon>
        <taxon>Talaromyces sect. Bacilispori</taxon>
    </lineage>
</organism>
<evidence type="ECO:0000256" key="1">
    <source>
        <dbReference type="SAM" id="MobiDB-lite"/>
    </source>
</evidence>